<dbReference type="Proteomes" id="UP000663828">
    <property type="component" value="Unassembled WGS sequence"/>
</dbReference>
<keyword evidence="10" id="KW-0325">Glycoprotein</keyword>
<dbReference type="EMBL" id="CAJNOJ010000069">
    <property type="protein sequence ID" value="CAF1023798.1"/>
    <property type="molecule type" value="Genomic_DNA"/>
</dbReference>
<evidence type="ECO:0000259" key="13">
    <source>
        <dbReference type="PROSITE" id="PS50836"/>
    </source>
</evidence>
<dbReference type="PANTHER" id="PTHR45828:SF36">
    <property type="entry name" value="REELIN DOMAIN-CONTAINING PROTEIN"/>
    <property type="match status" value="1"/>
</dbReference>
<evidence type="ECO:0000259" key="14">
    <source>
        <dbReference type="PROSITE" id="PS50939"/>
    </source>
</evidence>
<feature type="transmembrane region" description="Helical" evidence="11">
    <location>
        <begin position="484"/>
        <end position="508"/>
    </location>
</feature>
<keyword evidence="18" id="KW-1185">Reference proteome</keyword>
<feature type="transmembrane region" description="Helical" evidence="11">
    <location>
        <begin position="417"/>
        <end position="438"/>
    </location>
</feature>
<keyword evidence="8" id="KW-0408">Iron</keyword>
<protein>
    <recommendedName>
        <fullName evidence="19">Ferric-chelate reductase 1</fullName>
    </recommendedName>
</protein>
<evidence type="ECO:0000256" key="2">
    <source>
        <dbReference type="ARBA" id="ARBA00004141"/>
    </source>
</evidence>
<comment type="similarity">
    <text evidence="3">Belongs to the FRRS1 family.</text>
</comment>
<dbReference type="Proteomes" id="UP000663852">
    <property type="component" value="Unassembled WGS sequence"/>
</dbReference>
<evidence type="ECO:0000256" key="7">
    <source>
        <dbReference type="ARBA" id="ARBA00022989"/>
    </source>
</evidence>
<evidence type="ECO:0000256" key="4">
    <source>
        <dbReference type="ARBA" id="ARBA00022448"/>
    </source>
</evidence>
<dbReference type="PROSITE" id="PS50939">
    <property type="entry name" value="CYTOCHROME_B561"/>
    <property type="match status" value="1"/>
</dbReference>
<feature type="signal peptide" evidence="12">
    <location>
        <begin position="1"/>
        <end position="21"/>
    </location>
</feature>
<evidence type="ECO:0000259" key="15">
    <source>
        <dbReference type="PROSITE" id="PS51019"/>
    </source>
</evidence>
<evidence type="ECO:0000313" key="17">
    <source>
        <dbReference type="EMBL" id="CAF1064765.1"/>
    </source>
</evidence>
<evidence type="ECO:0000256" key="11">
    <source>
        <dbReference type="SAM" id="Phobius"/>
    </source>
</evidence>
<evidence type="ECO:0000256" key="1">
    <source>
        <dbReference type="ARBA" id="ARBA00001970"/>
    </source>
</evidence>
<dbReference type="Pfam" id="PF02014">
    <property type="entry name" value="Reeler"/>
    <property type="match status" value="1"/>
</dbReference>
<keyword evidence="4" id="KW-0813">Transport</keyword>
<dbReference type="Pfam" id="PF03188">
    <property type="entry name" value="Cytochrom_B561"/>
    <property type="match status" value="1"/>
</dbReference>
<evidence type="ECO:0000256" key="12">
    <source>
        <dbReference type="SAM" id="SignalP"/>
    </source>
</evidence>
<dbReference type="CDD" id="cd08760">
    <property type="entry name" value="Cyt_b561_FRRS1_like"/>
    <property type="match status" value="1"/>
</dbReference>
<keyword evidence="5 11" id="KW-0812">Transmembrane</keyword>
<feature type="domain" description="Cytochrome b561" evidence="14">
    <location>
        <begin position="332"/>
        <end position="543"/>
    </location>
</feature>
<comment type="cofactor">
    <cofactor evidence="1">
        <name>heme b</name>
        <dbReference type="ChEBI" id="CHEBI:60344"/>
    </cofactor>
</comment>
<name>A0A814LGN5_ADIRI</name>
<organism evidence="17 18">
    <name type="scientific">Adineta ricciae</name>
    <name type="common">Rotifer</name>
    <dbReference type="NCBI Taxonomy" id="249248"/>
    <lineage>
        <taxon>Eukaryota</taxon>
        <taxon>Metazoa</taxon>
        <taxon>Spiralia</taxon>
        <taxon>Gnathifera</taxon>
        <taxon>Rotifera</taxon>
        <taxon>Eurotatoria</taxon>
        <taxon>Bdelloidea</taxon>
        <taxon>Adinetida</taxon>
        <taxon>Adinetidae</taxon>
        <taxon>Adineta</taxon>
    </lineage>
</organism>
<keyword evidence="12" id="KW-0732">Signal</keyword>
<dbReference type="InterPro" id="IPR051237">
    <property type="entry name" value="Ferric-chelate_Red/DefProt"/>
</dbReference>
<gene>
    <name evidence="16" type="ORF">EDS130_LOCUS16033</name>
    <name evidence="17" type="ORF">XAT740_LOCUS16483</name>
</gene>
<feature type="transmembrane region" description="Helical" evidence="11">
    <location>
        <begin position="520"/>
        <end position="544"/>
    </location>
</feature>
<dbReference type="Pfam" id="PF03351">
    <property type="entry name" value="DOMON"/>
    <property type="match status" value="1"/>
</dbReference>
<evidence type="ECO:0000256" key="8">
    <source>
        <dbReference type="ARBA" id="ARBA00023004"/>
    </source>
</evidence>
<evidence type="ECO:0000256" key="9">
    <source>
        <dbReference type="ARBA" id="ARBA00023136"/>
    </source>
</evidence>
<evidence type="ECO:0000256" key="10">
    <source>
        <dbReference type="ARBA" id="ARBA00023180"/>
    </source>
</evidence>
<evidence type="ECO:0000256" key="6">
    <source>
        <dbReference type="ARBA" id="ARBA00022982"/>
    </source>
</evidence>
<dbReference type="InterPro" id="IPR006593">
    <property type="entry name" value="Cyt_b561/ferric_Rdtase_TM"/>
</dbReference>
<dbReference type="Gene3D" id="1.20.120.1770">
    <property type="match status" value="1"/>
</dbReference>
<proteinExistence type="inferred from homology"/>
<reference evidence="17" key="1">
    <citation type="submission" date="2021-02" db="EMBL/GenBank/DDBJ databases">
        <authorList>
            <person name="Nowell W R."/>
        </authorList>
    </citation>
    <scope>NUCLEOTIDE SEQUENCE</scope>
</reference>
<dbReference type="Gene3D" id="2.60.40.4060">
    <property type="entry name" value="Reeler domain"/>
    <property type="match status" value="1"/>
</dbReference>
<feature type="transmembrane region" description="Helical" evidence="11">
    <location>
        <begin position="586"/>
        <end position="607"/>
    </location>
</feature>
<dbReference type="SMART" id="SM00665">
    <property type="entry name" value="B561"/>
    <property type="match status" value="1"/>
</dbReference>
<evidence type="ECO:0008006" key="19">
    <source>
        <dbReference type="Google" id="ProtNLM"/>
    </source>
</evidence>
<dbReference type="InterPro" id="IPR002861">
    <property type="entry name" value="Reeler_dom"/>
</dbReference>
<dbReference type="PROSITE" id="PS51019">
    <property type="entry name" value="REELIN"/>
    <property type="match status" value="1"/>
</dbReference>
<accession>A0A814LGN5</accession>
<feature type="transmembrane region" description="Helical" evidence="11">
    <location>
        <begin position="450"/>
        <end position="472"/>
    </location>
</feature>
<keyword evidence="9 11" id="KW-0472">Membrane</keyword>
<dbReference type="InterPro" id="IPR042307">
    <property type="entry name" value="Reeler_sf"/>
</dbReference>
<feature type="transmembrane region" description="Helical" evidence="11">
    <location>
        <begin position="375"/>
        <end position="396"/>
    </location>
</feature>
<sequence length="610" mass="66590">MELFTYQLLVFVLICTEYVNNYPTGAPTDACSAMTPGHGSNTAQSCSAMYTIQADKTQYYPNDTVLITVSGATGSNTFRGILLQARTLNGNQIIGTWTVVGSTTQALACNSVTNSAITHNSRDDKTSVQAIWTPPSTITETTTVIKATVVSVYNTFFVNCFNVTLTAKQANISTNATTVAASSTTAVASTTITTTTIQPIVGVQLAVNWTYASGVTSVKMQITNLQASQWCAFGLSLDKNMGEDHVFVCKYLSTYNVVVERRINPGGYSPPVLGGAGGVFNSTTQKVENGVVSCEFTLSGFTSSKRRRRAIASLSQTTSYYPLIAIGNLDSSNNLIQHTSVTALSQTVQLNQAASFSYNADGGDSSKTPLMKAHGIIMIFTWILFVSTGVLIARYFKTVWPERKICGKAVWFAIHRAVMFSVAILTIIAFVLILVFESGQWIPRNETREFAHSIVGILVICFAIVQPIMALFRCAPDAQYRFIFNYVHATVGFLAFILSVVAIFIGMFLSAINPDGNKRWGIVLAWTIWLPVIFGSFQFVEFYFKQQESRQRTTNSYDLSNTNGHAISPDQTKEIENNPTRDRIKIILLVIHILVALGLALALAILVGQI</sequence>
<dbReference type="OrthoDB" id="2419613at2759"/>
<dbReference type="GO" id="GO:0016020">
    <property type="term" value="C:membrane"/>
    <property type="evidence" value="ECO:0007669"/>
    <property type="project" value="UniProtKB-SubCell"/>
</dbReference>
<dbReference type="PANTHER" id="PTHR45828">
    <property type="entry name" value="CYTOCHROME B561/FERRIC REDUCTASE TRANSMEMBRANE"/>
    <property type="match status" value="1"/>
</dbReference>
<feature type="domain" description="DOMON" evidence="13">
    <location>
        <begin position="203"/>
        <end position="327"/>
    </location>
</feature>
<feature type="chain" id="PRO_5036225123" description="Ferric-chelate reductase 1" evidence="12">
    <location>
        <begin position="22"/>
        <end position="610"/>
    </location>
</feature>
<dbReference type="PROSITE" id="PS50836">
    <property type="entry name" value="DOMON"/>
    <property type="match status" value="1"/>
</dbReference>
<feature type="domain" description="Reelin" evidence="15">
    <location>
        <begin position="16"/>
        <end position="180"/>
    </location>
</feature>
<dbReference type="AlphaFoldDB" id="A0A814LGN5"/>
<evidence type="ECO:0000256" key="3">
    <source>
        <dbReference type="ARBA" id="ARBA00009195"/>
    </source>
</evidence>
<dbReference type="EMBL" id="CAJNOR010001051">
    <property type="protein sequence ID" value="CAF1064765.1"/>
    <property type="molecule type" value="Genomic_DNA"/>
</dbReference>
<dbReference type="CDD" id="cd08544">
    <property type="entry name" value="Reeler"/>
    <property type="match status" value="1"/>
</dbReference>
<keyword evidence="7 11" id="KW-1133">Transmembrane helix</keyword>
<dbReference type="InterPro" id="IPR005018">
    <property type="entry name" value="DOMON_domain"/>
</dbReference>
<comment type="caution">
    <text evidence="17">The sequence shown here is derived from an EMBL/GenBank/DDBJ whole genome shotgun (WGS) entry which is preliminary data.</text>
</comment>
<evidence type="ECO:0000313" key="18">
    <source>
        <dbReference type="Proteomes" id="UP000663828"/>
    </source>
</evidence>
<evidence type="ECO:0000313" key="16">
    <source>
        <dbReference type="EMBL" id="CAF1023798.1"/>
    </source>
</evidence>
<comment type="subcellular location">
    <subcellularLocation>
        <location evidence="2">Membrane</location>
        <topology evidence="2">Multi-pass membrane protein</topology>
    </subcellularLocation>
</comment>
<keyword evidence="6" id="KW-0249">Electron transport</keyword>
<evidence type="ECO:0000256" key="5">
    <source>
        <dbReference type="ARBA" id="ARBA00022692"/>
    </source>
</evidence>